<comment type="catalytic activity">
    <reaction evidence="7 8">
        <text>N-terminal L-glutaminyl-[protein] + H2O = N-terminal L-glutamyl-[protein] + NH4(+)</text>
        <dbReference type="Rhea" id="RHEA:50680"/>
        <dbReference type="Rhea" id="RHEA-COMP:12668"/>
        <dbReference type="Rhea" id="RHEA-COMP:12777"/>
        <dbReference type="ChEBI" id="CHEBI:15377"/>
        <dbReference type="ChEBI" id="CHEBI:28938"/>
        <dbReference type="ChEBI" id="CHEBI:64721"/>
        <dbReference type="ChEBI" id="CHEBI:64722"/>
        <dbReference type="EC" id="3.5.1.122"/>
    </reaction>
</comment>
<evidence type="ECO:0000256" key="4">
    <source>
        <dbReference type="ARBA" id="ARBA00021247"/>
    </source>
</evidence>
<evidence type="ECO:0000256" key="1">
    <source>
        <dbReference type="ARBA" id="ARBA00008985"/>
    </source>
</evidence>
<feature type="domain" description="Protein N-terminal glutamine amidohydrolase alpha beta roll" evidence="9">
    <location>
        <begin position="21"/>
        <end position="208"/>
    </location>
</feature>
<comment type="caution">
    <text evidence="10">The sequence shown here is derived from an EMBL/GenBank/DDBJ whole genome shotgun (WGS) entry which is preliminary data.</text>
</comment>
<evidence type="ECO:0000313" key="11">
    <source>
        <dbReference type="Proteomes" id="UP001489004"/>
    </source>
</evidence>
<accession>A0AAW1PA38</accession>
<dbReference type="Pfam" id="PF09764">
    <property type="entry name" value="Nt_Gln_amidase"/>
    <property type="match status" value="1"/>
</dbReference>
<comment type="similarity">
    <text evidence="1 8">Belongs to the NTAQ1 family.</text>
</comment>
<dbReference type="GO" id="GO:0005634">
    <property type="term" value="C:nucleus"/>
    <property type="evidence" value="ECO:0007669"/>
    <property type="project" value="TreeGrafter"/>
</dbReference>
<evidence type="ECO:0000259" key="9">
    <source>
        <dbReference type="Pfam" id="PF09764"/>
    </source>
</evidence>
<evidence type="ECO:0000256" key="2">
    <source>
        <dbReference type="ARBA" id="ARBA00011245"/>
    </source>
</evidence>
<comment type="subunit">
    <text evidence="2 8">Monomer.</text>
</comment>
<evidence type="ECO:0000256" key="8">
    <source>
        <dbReference type="RuleBase" id="RU367082"/>
    </source>
</evidence>
<reference evidence="10 11" key="1">
    <citation type="journal article" date="2024" name="Nat. Commun.">
        <title>Phylogenomics reveals the evolutionary origins of lichenization in chlorophyte algae.</title>
        <authorList>
            <person name="Puginier C."/>
            <person name="Libourel C."/>
            <person name="Otte J."/>
            <person name="Skaloud P."/>
            <person name="Haon M."/>
            <person name="Grisel S."/>
            <person name="Petersen M."/>
            <person name="Berrin J.G."/>
            <person name="Delaux P.M."/>
            <person name="Dal Grande F."/>
            <person name="Keller J."/>
        </authorList>
    </citation>
    <scope>NUCLEOTIDE SEQUENCE [LARGE SCALE GENOMIC DNA]</scope>
    <source>
        <strain evidence="10 11">SAG 2043</strain>
    </source>
</reference>
<dbReference type="GO" id="GO:0005829">
    <property type="term" value="C:cytosol"/>
    <property type="evidence" value="ECO:0007669"/>
    <property type="project" value="TreeGrafter"/>
</dbReference>
<dbReference type="GO" id="GO:0070773">
    <property type="term" value="F:protein-N-terminal glutamine amidohydrolase activity"/>
    <property type="evidence" value="ECO:0007669"/>
    <property type="project" value="UniProtKB-UniRule"/>
</dbReference>
<evidence type="ECO:0000256" key="6">
    <source>
        <dbReference type="ARBA" id="ARBA00029677"/>
    </source>
</evidence>
<keyword evidence="5 8" id="KW-0378">Hydrolase</keyword>
<dbReference type="EMBL" id="JALJOR010000014">
    <property type="protein sequence ID" value="KAK9806331.1"/>
    <property type="molecule type" value="Genomic_DNA"/>
</dbReference>
<keyword evidence="11" id="KW-1185">Reference proteome</keyword>
<evidence type="ECO:0000256" key="7">
    <source>
        <dbReference type="ARBA" id="ARBA00048768"/>
    </source>
</evidence>
<comment type="function">
    <text evidence="8">Mediates the side-chain deamidation of N-terminal glutamine residues to glutamate, an important step in N-end rule pathway of protein degradation. Conversion of the resulting N-terminal glutamine to glutamate renders the protein susceptible to arginylation, polyubiquitination and degradation as specified by the N-end rule. Does not act on substrates with internal or C-terminal glutamine and does not act on non-glutamine residues in any position.</text>
</comment>
<dbReference type="EC" id="3.5.1.122" evidence="3 8"/>
<dbReference type="PANTHER" id="PTHR13035:SF0">
    <property type="entry name" value="PROTEIN N-TERMINAL GLUTAMINE AMIDOHYDROLASE"/>
    <property type="match status" value="1"/>
</dbReference>
<dbReference type="InterPro" id="IPR037132">
    <property type="entry name" value="N_Gln_amidohydro_ab_roll_sf"/>
</dbReference>
<dbReference type="InterPro" id="IPR039733">
    <property type="entry name" value="NTAQ1"/>
</dbReference>
<dbReference type="Proteomes" id="UP001489004">
    <property type="component" value="Unassembled WGS sequence"/>
</dbReference>
<proteinExistence type="inferred from homology"/>
<dbReference type="Gene3D" id="3.10.620.10">
    <property type="entry name" value="Protein N-terminal glutamine amidohydrolase, alpha beta roll"/>
    <property type="match status" value="1"/>
</dbReference>
<evidence type="ECO:0000256" key="5">
    <source>
        <dbReference type="ARBA" id="ARBA00022801"/>
    </source>
</evidence>
<dbReference type="GO" id="GO:0008418">
    <property type="term" value="F:protein-N-terminal asparagine amidohydrolase activity"/>
    <property type="evidence" value="ECO:0007669"/>
    <property type="project" value="UniProtKB-UniRule"/>
</dbReference>
<organism evidence="10 11">
    <name type="scientific">[Myrmecia] bisecta</name>
    <dbReference type="NCBI Taxonomy" id="41462"/>
    <lineage>
        <taxon>Eukaryota</taxon>
        <taxon>Viridiplantae</taxon>
        <taxon>Chlorophyta</taxon>
        <taxon>core chlorophytes</taxon>
        <taxon>Trebouxiophyceae</taxon>
        <taxon>Trebouxiales</taxon>
        <taxon>Trebouxiaceae</taxon>
        <taxon>Myrmecia</taxon>
    </lineage>
</organism>
<evidence type="ECO:0000313" key="10">
    <source>
        <dbReference type="EMBL" id="KAK9806331.1"/>
    </source>
</evidence>
<evidence type="ECO:0000256" key="3">
    <source>
        <dbReference type="ARBA" id="ARBA00012718"/>
    </source>
</evidence>
<gene>
    <name evidence="10" type="ORF">WJX72_010487</name>
</gene>
<dbReference type="AlphaFoldDB" id="A0AAW1PA38"/>
<dbReference type="PANTHER" id="PTHR13035">
    <property type="entry name" value="PROTEIN N-TERMINAL GLUTAMINE AMIDOHYDROLASE"/>
    <property type="match status" value="1"/>
</dbReference>
<dbReference type="InterPro" id="IPR023128">
    <property type="entry name" value="Prot_N_Gln_amidohydro_ab_roll"/>
</dbReference>
<name>A0AAW1PA38_9CHLO</name>
<sequence>MAQPVTADAARLPVGGWPFAYTACYCEENIYKLVNQLLHDDQAKLLYAVFLSNPAKQLPLWRQRAGHGVHGFVLWDYHVIAVESRQSEPPLVWDLDSTLELPCTLQTYAAESLGVGRAALPPEYARLFRVVPAGVFLQHFASNRSHMCTADGMWLAEPPAYPCITASDGTVMNLPQYIDMEGPSPTAPPSLAAVQDPFGVVLDEFQLLAAFGVPTDVFVDHAQNGSP</sequence>
<protein>
    <recommendedName>
        <fullName evidence="4 8">Protein N-terminal glutamine amidohydrolase</fullName>
        <ecNumber evidence="3 8">3.5.1.122</ecNumber>
    </recommendedName>
    <alternativeName>
        <fullName evidence="6 8">Protein NH2-terminal glutamine deamidase</fullName>
    </alternativeName>
</protein>